<name>A0ABW9H8I9_9PSED</name>
<accession>A0ABW9H8I9</accession>
<protein>
    <submittedName>
        <fullName evidence="1">Uncharacterized protein</fullName>
    </submittedName>
</protein>
<evidence type="ECO:0000313" key="2">
    <source>
        <dbReference type="Proteomes" id="UP001631987"/>
    </source>
</evidence>
<sequence>MKQITEMDGFNKLSFGNQLEVLNHKPNFSPLSETANTSRGAKTYEQWTRYKKGNVDVDPAFRRSMMERAAKLEVELQEKIYSLLP</sequence>
<gene>
    <name evidence="1" type="ORF">ACKKH4_12810</name>
</gene>
<comment type="caution">
    <text evidence="1">The sequence shown here is derived from an EMBL/GenBank/DDBJ whole genome shotgun (WGS) entry which is preliminary data.</text>
</comment>
<dbReference type="RefSeq" id="WP_223542544.1">
    <property type="nucleotide sequence ID" value="NZ_CP178857.1"/>
</dbReference>
<evidence type="ECO:0000313" key="1">
    <source>
        <dbReference type="EMBL" id="MFM9518124.1"/>
    </source>
</evidence>
<reference evidence="1 2" key="1">
    <citation type="submission" date="2024-12" db="EMBL/GenBank/DDBJ databases">
        <title>Pseudomonas species isolated from Lotus nodules promote plant growth.</title>
        <authorList>
            <person name="Yu Y.-H."/>
            <person name="Kurtenbach J."/>
            <person name="Crosbie D."/>
            <person name="Brachmann A."/>
            <person name="Marin M."/>
        </authorList>
    </citation>
    <scope>NUCLEOTIDE SEQUENCE [LARGE SCALE GENOMIC DNA]</scope>
    <source>
        <strain evidence="1 2">PLb12A</strain>
    </source>
</reference>
<keyword evidence="2" id="KW-1185">Reference proteome</keyword>
<dbReference type="Proteomes" id="UP001631987">
    <property type="component" value="Unassembled WGS sequence"/>
</dbReference>
<proteinExistence type="predicted"/>
<dbReference type="EMBL" id="JBJVNW010000006">
    <property type="protein sequence ID" value="MFM9518124.1"/>
    <property type="molecule type" value="Genomic_DNA"/>
</dbReference>
<organism evidence="1 2">
    <name type="scientific">Pseudomonas monachiensis</name>
    <dbReference type="NCBI Taxonomy" id="3060212"/>
    <lineage>
        <taxon>Bacteria</taxon>
        <taxon>Pseudomonadati</taxon>
        <taxon>Pseudomonadota</taxon>
        <taxon>Gammaproteobacteria</taxon>
        <taxon>Pseudomonadales</taxon>
        <taxon>Pseudomonadaceae</taxon>
        <taxon>Pseudomonas</taxon>
    </lineage>
</organism>